<dbReference type="InterPro" id="IPR013785">
    <property type="entry name" value="Aldolase_TIM"/>
</dbReference>
<evidence type="ECO:0000259" key="10">
    <source>
        <dbReference type="Pfam" id="PF00697"/>
    </source>
</evidence>
<proteinExistence type="inferred from homology"/>
<comment type="catalytic activity">
    <reaction evidence="1 9">
        <text>N-(5-phospho-beta-D-ribosyl)anthranilate = 1-(2-carboxyphenylamino)-1-deoxy-D-ribulose 5-phosphate</text>
        <dbReference type="Rhea" id="RHEA:21540"/>
        <dbReference type="ChEBI" id="CHEBI:18277"/>
        <dbReference type="ChEBI" id="CHEBI:58613"/>
        <dbReference type="EC" id="5.3.1.24"/>
    </reaction>
</comment>
<feature type="domain" description="N-(5'phosphoribosyl) anthranilate isomerase (PRAI)" evidence="10">
    <location>
        <begin position="9"/>
        <end position="209"/>
    </location>
</feature>
<dbReference type="EC" id="5.3.1.24" evidence="3 9"/>
<evidence type="ECO:0000256" key="9">
    <source>
        <dbReference type="HAMAP-Rule" id="MF_00135"/>
    </source>
</evidence>
<evidence type="ECO:0000256" key="3">
    <source>
        <dbReference type="ARBA" id="ARBA00012572"/>
    </source>
</evidence>
<evidence type="ECO:0000313" key="11">
    <source>
        <dbReference type="EMBL" id="MDM8144403.1"/>
    </source>
</evidence>
<dbReference type="HAMAP" id="MF_00135">
    <property type="entry name" value="PRAI"/>
    <property type="match status" value="1"/>
</dbReference>
<evidence type="ECO:0000256" key="5">
    <source>
        <dbReference type="ARBA" id="ARBA00022605"/>
    </source>
</evidence>
<keyword evidence="12" id="KW-1185">Reference proteome</keyword>
<dbReference type="InterPro" id="IPR011060">
    <property type="entry name" value="RibuloseP-bd_barrel"/>
</dbReference>
<dbReference type="Gene3D" id="3.20.20.70">
    <property type="entry name" value="Aldolase class I"/>
    <property type="match status" value="1"/>
</dbReference>
<dbReference type="Pfam" id="PF00697">
    <property type="entry name" value="PRAI"/>
    <property type="match status" value="1"/>
</dbReference>
<dbReference type="InterPro" id="IPR001240">
    <property type="entry name" value="PRAI_dom"/>
</dbReference>
<evidence type="ECO:0000256" key="2">
    <source>
        <dbReference type="ARBA" id="ARBA00004664"/>
    </source>
</evidence>
<gene>
    <name evidence="9" type="primary">trpF</name>
    <name evidence="11" type="ORF">QUW02_00390</name>
</gene>
<reference evidence="12" key="1">
    <citation type="submission" date="2023-07" db="EMBL/GenBank/DDBJ databases">
        <title>Identification and characterization of horizontal gene transfer across gut microbiota members of farm animals based on homology search.</title>
        <authorList>
            <person name="Schwarzerova J."/>
            <person name="Nykrynova M."/>
            <person name="Jureckova K."/>
            <person name="Cejkova D."/>
            <person name="Rychlik I."/>
        </authorList>
    </citation>
    <scope>NUCLEOTIDE SEQUENCE [LARGE SCALE GENOMIC DNA]</scope>
    <source>
        <strain evidence="12">ET4</strain>
    </source>
</reference>
<keyword evidence="6 9" id="KW-0822">Tryptophan biosynthesis</keyword>
<keyword evidence="8 9" id="KW-0413">Isomerase</keyword>
<evidence type="ECO:0000313" key="12">
    <source>
        <dbReference type="Proteomes" id="UP001228403"/>
    </source>
</evidence>
<dbReference type="InterPro" id="IPR044643">
    <property type="entry name" value="TrpF_fam"/>
</dbReference>
<organism evidence="11 12">
    <name type="scientific">Bacteroides eggerthii</name>
    <dbReference type="NCBI Taxonomy" id="28111"/>
    <lineage>
        <taxon>Bacteria</taxon>
        <taxon>Pseudomonadati</taxon>
        <taxon>Bacteroidota</taxon>
        <taxon>Bacteroidia</taxon>
        <taxon>Bacteroidales</taxon>
        <taxon>Bacteroidaceae</taxon>
        <taxon>Bacteroides</taxon>
    </lineage>
</organism>
<protein>
    <recommendedName>
        <fullName evidence="4 9">N-(5'-phosphoribosyl)anthranilate isomerase</fullName>
        <shortName evidence="9">PRAI</shortName>
        <ecNumber evidence="3 9">5.3.1.24</ecNumber>
    </recommendedName>
</protein>
<sequence>MKKPFSCIKVCGMRQSNNIRQIESLGIDMMGFIFWEPSSRYVSQKPDYLPACARTGVFVNATPEYILSTIRVYSLSYVQLHGQESPDFCHHLRLALNQSGLASVQLIKAFSISEPEDLTPVRQYEPLCRFLLFDTKTPLPGGSGKQFDWQILQHYSGTLPFLLSGGIGPDDIKRLQEFHHPLCAGIDLNSRFEISPGVKDATLLRNFLTQLNT</sequence>
<evidence type="ECO:0000256" key="7">
    <source>
        <dbReference type="ARBA" id="ARBA00023141"/>
    </source>
</evidence>
<evidence type="ECO:0000256" key="8">
    <source>
        <dbReference type="ARBA" id="ARBA00023235"/>
    </source>
</evidence>
<dbReference type="PANTHER" id="PTHR42894">
    <property type="entry name" value="N-(5'-PHOSPHORIBOSYL)ANTHRANILATE ISOMERASE"/>
    <property type="match status" value="1"/>
</dbReference>
<comment type="similarity">
    <text evidence="9">Belongs to the TrpF family.</text>
</comment>
<dbReference type="PANTHER" id="PTHR42894:SF1">
    <property type="entry name" value="N-(5'-PHOSPHORIBOSYL)ANTHRANILATE ISOMERASE"/>
    <property type="match status" value="1"/>
</dbReference>
<dbReference type="Proteomes" id="UP001228403">
    <property type="component" value="Unassembled WGS sequence"/>
</dbReference>
<name>A0ABT7U1K7_9BACE</name>
<keyword evidence="7 9" id="KW-0057">Aromatic amino acid biosynthesis</keyword>
<dbReference type="GO" id="GO:0016853">
    <property type="term" value="F:isomerase activity"/>
    <property type="evidence" value="ECO:0007669"/>
    <property type="project" value="UniProtKB-KW"/>
</dbReference>
<dbReference type="CDD" id="cd00405">
    <property type="entry name" value="PRAI"/>
    <property type="match status" value="1"/>
</dbReference>
<comment type="pathway">
    <text evidence="2 9">Amino-acid biosynthesis; L-tryptophan biosynthesis; L-tryptophan from chorismate: step 3/5.</text>
</comment>
<comment type="caution">
    <text evidence="11">The sequence shown here is derived from an EMBL/GenBank/DDBJ whole genome shotgun (WGS) entry which is preliminary data.</text>
</comment>
<evidence type="ECO:0000256" key="1">
    <source>
        <dbReference type="ARBA" id="ARBA00001164"/>
    </source>
</evidence>
<evidence type="ECO:0000256" key="6">
    <source>
        <dbReference type="ARBA" id="ARBA00022822"/>
    </source>
</evidence>
<keyword evidence="5 9" id="KW-0028">Amino-acid biosynthesis</keyword>
<dbReference type="EMBL" id="JAUDCF010000001">
    <property type="protein sequence ID" value="MDM8144403.1"/>
    <property type="molecule type" value="Genomic_DNA"/>
</dbReference>
<accession>A0ABT7U1K7</accession>
<dbReference type="SUPFAM" id="SSF51366">
    <property type="entry name" value="Ribulose-phoshate binding barrel"/>
    <property type="match status" value="1"/>
</dbReference>
<evidence type="ECO:0000256" key="4">
    <source>
        <dbReference type="ARBA" id="ARBA00022272"/>
    </source>
</evidence>